<gene>
    <name evidence="1" type="ORF">OHA22_28175</name>
</gene>
<reference evidence="1" key="1">
    <citation type="submission" date="2022-10" db="EMBL/GenBank/DDBJ databases">
        <title>The complete genomes of actinobacterial strains from the NBC collection.</title>
        <authorList>
            <person name="Joergensen T.S."/>
            <person name="Alvarez Arevalo M."/>
            <person name="Sterndorff E.B."/>
            <person name="Faurdal D."/>
            <person name="Vuksanovic O."/>
            <person name="Mourched A.-S."/>
            <person name="Charusanti P."/>
            <person name="Shaw S."/>
            <person name="Blin K."/>
            <person name="Weber T."/>
        </authorList>
    </citation>
    <scope>NUCLEOTIDE SEQUENCE</scope>
    <source>
        <strain evidence="1">NBC_00093</strain>
    </source>
</reference>
<organism evidence="1">
    <name type="scientific">Streptomyces sp. NBC_00093</name>
    <dbReference type="NCBI Taxonomy" id="2975649"/>
    <lineage>
        <taxon>Bacteria</taxon>
        <taxon>Bacillati</taxon>
        <taxon>Actinomycetota</taxon>
        <taxon>Actinomycetes</taxon>
        <taxon>Kitasatosporales</taxon>
        <taxon>Streptomycetaceae</taxon>
        <taxon>Streptomyces</taxon>
    </lineage>
</organism>
<dbReference type="EMBL" id="CP108222">
    <property type="protein sequence ID" value="WTT19129.1"/>
    <property type="molecule type" value="Genomic_DNA"/>
</dbReference>
<sequence length="223" mass="23446">MNVGVVPGFAQDAVSSLDGKNLQETRVRLRAVDQGLLDDQGVVLVGRRLDGVGVQDHLLAPRAGPACDARHPGVLRGQALGRDPVLAARPDAGGGVEDDGLVAEDVSRGLDHGHARPKQQGAVDGEERVRAYVPVGLRLVPGLLEGVQLGHGQQLVALDCHLGVGEGGLDDRAAQVALRARRTHPAAQVLGVQVVEEEVVDVLRLDAQVGQVAQYRAVFGRQQ</sequence>
<name>A0AAU2A3E9_9ACTN</name>
<proteinExistence type="predicted"/>
<dbReference type="AlphaFoldDB" id="A0AAU2A3E9"/>
<accession>A0AAU2A3E9</accession>
<evidence type="ECO:0000313" key="1">
    <source>
        <dbReference type="EMBL" id="WTT19129.1"/>
    </source>
</evidence>
<protein>
    <submittedName>
        <fullName evidence="1">Uncharacterized protein</fullName>
    </submittedName>
</protein>